<dbReference type="Pfam" id="PF07890">
    <property type="entry name" value="Rrp15p"/>
    <property type="match status" value="1"/>
</dbReference>
<dbReference type="GO" id="GO:0000470">
    <property type="term" value="P:maturation of LSU-rRNA"/>
    <property type="evidence" value="ECO:0007669"/>
    <property type="project" value="TreeGrafter"/>
</dbReference>
<dbReference type="Proteomes" id="UP000070412">
    <property type="component" value="Unassembled WGS sequence"/>
</dbReference>
<dbReference type="GO" id="GO:0030687">
    <property type="term" value="C:preribosome, large subunit precursor"/>
    <property type="evidence" value="ECO:0007669"/>
    <property type="project" value="TreeGrafter"/>
</dbReference>
<evidence type="ECO:0000313" key="4">
    <source>
        <dbReference type="EnsemblMetazoa" id="KAF7488350.1"/>
    </source>
</evidence>
<evidence type="ECO:0000313" key="5">
    <source>
        <dbReference type="Proteomes" id="UP000070412"/>
    </source>
</evidence>
<reference evidence="4" key="3">
    <citation type="submission" date="2022-06" db="UniProtKB">
        <authorList>
            <consortium name="EnsemblMetazoa"/>
        </authorList>
    </citation>
    <scope>IDENTIFICATION</scope>
</reference>
<dbReference type="EMBL" id="WVUK01000066">
    <property type="protein sequence ID" value="KAF7488350.1"/>
    <property type="molecule type" value="Genomic_DNA"/>
</dbReference>
<comment type="similarity">
    <text evidence="1">Belongs to the RRP15 family.</text>
</comment>
<dbReference type="InterPro" id="IPR012459">
    <property type="entry name" value="Rrp15"/>
</dbReference>
<evidence type="ECO:0000256" key="2">
    <source>
        <dbReference type="ARBA" id="ARBA00017475"/>
    </source>
</evidence>
<dbReference type="PANTHER" id="PTHR13245:SF14">
    <property type="entry name" value="RRP15-LIKE PROTEIN"/>
    <property type="match status" value="1"/>
</dbReference>
<gene>
    <name evidence="3" type="ORF">SSS_1670</name>
</gene>
<evidence type="ECO:0000256" key="1">
    <source>
        <dbReference type="ARBA" id="ARBA00007462"/>
    </source>
</evidence>
<evidence type="ECO:0000313" key="3">
    <source>
        <dbReference type="EMBL" id="KAF7488350.1"/>
    </source>
</evidence>
<proteinExistence type="inferred from homology"/>
<dbReference type="EnsemblMetazoa" id="SSS_1670s_mrna">
    <property type="protein sequence ID" value="KAF7488350.1"/>
    <property type="gene ID" value="SSS_1670"/>
</dbReference>
<name>A0A834R148_SARSC</name>
<organism evidence="3">
    <name type="scientific">Sarcoptes scabiei</name>
    <name type="common">Itch mite</name>
    <name type="synonym">Acarus scabiei</name>
    <dbReference type="NCBI Taxonomy" id="52283"/>
    <lineage>
        <taxon>Eukaryota</taxon>
        <taxon>Metazoa</taxon>
        <taxon>Ecdysozoa</taxon>
        <taxon>Arthropoda</taxon>
        <taxon>Chelicerata</taxon>
        <taxon>Arachnida</taxon>
        <taxon>Acari</taxon>
        <taxon>Acariformes</taxon>
        <taxon>Sarcoptiformes</taxon>
        <taxon>Astigmata</taxon>
        <taxon>Psoroptidia</taxon>
        <taxon>Sarcoptoidea</taxon>
        <taxon>Sarcoptidae</taxon>
        <taxon>Sarcoptinae</taxon>
        <taxon>Sarcoptes</taxon>
    </lineage>
</organism>
<protein>
    <recommendedName>
        <fullName evidence="2">RRP15-like protein</fullName>
    </recommendedName>
</protein>
<keyword evidence="5" id="KW-1185">Reference proteome</keyword>
<reference evidence="3" key="2">
    <citation type="submission" date="2020-01" db="EMBL/GenBank/DDBJ databases">
        <authorList>
            <person name="Korhonen P.K.K."/>
            <person name="Guangxu M.G."/>
            <person name="Wang T.W."/>
            <person name="Stroehlein A.J.S."/>
            <person name="Young N.D."/>
            <person name="Ang C.-S.A."/>
            <person name="Fernando D.W.F."/>
            <person name="Lu H.L."/>
            <person name="Taylor S.T."/>
            <person name="Ehtesham M.E.M."/>
            <person name="Najaraj S.H.N."/>
            <person name="Harsha G.H.G."/>
            <person name="Madugundu A.M."/>
            <person name="Renuse S.R."/>
            <person name="Holt D.H."/>
            <person name="Pandey A.P."/>
            <person name="Papenfuss A.P."/>
            <person name="Gasser R.B.G."/>
            <person name="Fischer K.F."/>
        </authorList>
    </citation>
    <scope>NUCLEOTIDE SEQUENCE</scope>
    <source>
        <strain evidence="3">SSS_KF_BRIS2020</strain>
    </source>
</reference>
<dbReference type="AlphaFoldDB" id="A0A834R148"/>
<dbReference type="GO" id="GO:0000460">
    <property type="term" value="P:maturation of 5.8S rRNA"/>
    <property type="evidence" value="ECO:0007669"/>
    <property type="project" value="TreeGrafter"/>
</dbReference>
<accession>A0A834R148</accession>
<dbReference type="PANTHER" id="PTHR13245">
    <property type="entry name" value="RRP15-LIKE PROTEIN"/>
    <property type="match status" value="1"/>
</dbReference>
<sequence>MSTNPGFAFVVNSILNSNKNVKILSKAKKESDLLMKDEEGDKKKDDPIVFIDKHGNETEIESLSLASKLKKKRLHREKKFNQKSFNRKLIDDMARLKPDKYELEKEKLLRTIATKGVVQLFNVVKEKQRILKTKLNEAGSSDSKRIKALREFREIELKSNNIIPRKKSKKSLKETKKWTVLQDDFMLQTKMKDWDKDDDDDQNRFDGD</sequence>
<dbReference type="OrthoDB" id="20949at2759"/>
<reference evidence="5" key="1">
    <citation type="journal article" date="2020" name="PLoS Negl. Trop. Dis.">
        <title>High-quality nuclear genome for Sarcoptes scabiei-A critical resource for a neglected parasite.</title>
        <authorList>
            <person name="Korhonen P.K."/>
            <person name="Gasser R.B."/>
            <person name="Ma G."/>
            <person name="Wang T."/>
            <person name="Stroehlein A.J."/>
            <person name="Young N.D."/>
            <person name="Ang C.S."/>
            <person name="Fernando D.D."/>
            <person name="Lu H.C."/>
            <person name="Taylor S."/>
            <person name="Reynolds S.L."/>
            <person name="Mofiz E."/>
            <person name="Najaraj S.H."/>
            <person name="Gowda H."/>
            <person name="Madugundu A."/>
            <person name="Renuse S."/>
            <person name="Holt D."/>
            <person name="Pandey A."/>
            <person name="Papenfuss A.T."/>
            <person name="Fischer K."/>
        </authorList>
    </citation>
    <scope>NUCLEOTIDE SEQUENCE [LARGE SCALE GENOMIC DNA]</scope>
</reference>